<sequence>MHHRTLIPWAFIHLPKIQVILESSWASMRHLYAMSSSRVFKKLLSCHVTSLIRAPLLVGSRVLFWQAFLSGQGFLVGPGKLHFFISAHLCFPLYFILSPSNVG</sequence>
<organism evidence="1 2">
    <name type="scientific">Rosa chinensis</name>
    <name type="common">China rose</name>
    <dbReference type="NCBI Taxonomy" id="74649"/>
    <lineage>
        <taxon>Eukaryota</taxon>
        <taxon>Viridiplantae</taxon>
        <taxon>Streptophyta</taxon>
        <taxon>Embryophyta</taxon>
        <taxon>Tracheophyta</taxon>
        <taxon>Spermatophyta</taxon>
        <taxon>Magnoliopsida</taxon>
        <taxon>eudicotyledons</taxon>
        <taxon>Gunneridae</taxon>
        <taxon>Pentapetalae</taxon>
        <taxon>rosids</taxon>
        <taxon>fabids</taxon>
        <taxon>Rosales</taxon>
        <taxon>Rosaceae</taxon>
        <taxon>Rosoideae</taxon>
        <taxon>Rosoideae incertae sedis</taxon>
        <taxon>Rosa</taxon>
    </lineage>
</organism>
<protein>
    <submittedName>
        <fullName evidence="1">Uncharacterized protein</fullName>
    </submittedName>
</protein>
<evidence type="ECO:0000313" key="1">
    <source>
        <dbReference type="EMBL" id="PRQ51529.1"/>
    </source>
</evidence>
<accession>A0A2P6RYL4</accession>
<proteinExistence type="predicted"/>
<dbReference type="Gramene" id="PRQ51529">
    <property type="protein sequence ID" value="PRQ51529"/>
    <property type="gene ID" value="RchiOBHm_Chr2g0145431"/>
</dbReference>
<dbReference type="AlphaFoldDB" id="A0A2P6RYL4"/>
<comment type="caution">
    <text evidence="1">The sequence shown here is derived from an EMBL/GenBank/DDBJ whole genome shotgun (WGS) entry which is preliminary data.</text>
</comment>
<reference evidence="1 2" key="1">
    <citation type="journal article" date="2018" name="Nat. Genet.">
        <title>The Rosa genome provides new insights in the design of modern roses.</title>
        <authorList>
            <person name="Bendahmane M."/>
        </authorList>
    </citation>
    <scope>NUCLEOTIDE SEQUENCE [LARGE SCALE GENOMIC DNA]</scope>
    <source>
        <strain evidence="2">cv. Old Blush</strain>
    </source>
</reference>
<dbReference type="EMBL" id="PDCK01000040">
    <property type="protein sequence ID" value="PRQ51529.1"/>
    <property type="molecule type" value="Genomic_DNA"/>
</dbReference>
<dbReference type="Proteomes" id="UP000238479">
    <property type="component" value="Chromosome 2"/>
</dbReference>
<name>A0A2P6RYL4_ROSCH</name>
<keyword evidence="2" id="KW-1185">Reference proteome</keyword>
<evidence type="ECO:0000313" key="2">
    <source>
        <dbReference type="Proteomes" id="UP000238479"/>
    </source>
</evidence>
<gene>
    <name evidence="1" type="ORF">RchiOBHm_Chr2g0145431</name>
</gene>